<dbReference type="RefSeq" id="WP_153448739.1">
    <property type="nucleotide sequence ID" value="NZ_CP045700.1"/>
</dbReference>
<organism evidence="1 2">
    <name type="scientific">Vibrio algicola</name>
    <dbReference type="NCBI Taxonomy" id="2662262"/>
    <lineage>
        <taxon>Bacteria</taxon>
        <taxon>Pseudomonadati</taxon>
        <taxon>Pseudomonadota</taxon>
        <taxon>Gammaproteobacteria</taxon>
        <taxon>Vibrionales</taxon>
        <taxon>Vibrionaceae</taxon>
        <taxon>Vibrio</taxon>
    </lineage>
</organism>
<keyword evidence="2" id="KW-1185">Reference proteome</keyword>
<reference evidence="1 2" key="1">
    <citation type="submission" date="2019-10" db="EMBL/GenBank/DDBJ databases">
        <title>Vibrio sp. nov., isolated from Coralline algae surface.</title>
        <authorList>
            <person name="Geng Y."/>
            <person name="Zhang X."/>
        </authorList>
    </citation>
    <scope>NUCLEOTIDE SEQUENCE [LARGE SCALE GENOMIC DNA]</scope>
    <source>
        <strain evidence="1 2">SM1977</strain>
    </source>
</reference>
<name>A0A5Q0TJP6_9VIBR</name>
<proteinExistence type="predicted"/>
<accession>A0A5Q0TJP6</accession>
<dbReference type="AlphaFoldDB" id="A0A5Q0TJP6"/>
<dbReference type="Proteomes" id="UP000348942">
    <property type="component" value="Chromosome 2"/>
</dbReference>
<evidence type="ECO:0000313" key="1">
    <source>
        <dbReference type="EMBL" id="QGA66606.1"/>
    </source>
</evidence>
<gene>
    <name evidence="1" type="ORF">GFB47_14435</name>
</gene>
<dbReference type="EMBL" id="CP045700">
    <property type="protein sequence ID" value="QGA66606.1"/>
    <property type="molecule type" value="Genomic_DNA"/>
</dbReference>
<evidence type="ECO:0000313" key="2">
    <source>
        <dbReference type="Proteomes" id="UP000348942"/>
    </source>
</evidence>
<sequence length="81" mass="9186">MALTDRQTARKEWLESAIDAIQNAQMGILTSGKSELSFNGRSVTNLSPSELETMRRSYESELEKLERKEKGLRTRTVRVVG</sequence>
<protein>
    <submittedName>
        <fullName evidence="1">Uncharacterized protein</fullName>
    </submittedName>
</protein>